<dbReference type="AlphaFoldDB" id="A0A3N0V5C4"/>
<dbReference type="Proteomes" id="UP000275137">
    <property type="component" value="Unassembled WGS sequence"/>
</dbReference>
<proteinExistence type="predicted"/>
<comment type="caution">
    <text evidence="1">The sequence shown here is derived from an EMBL/GenBank/DDBJ whole genome shotgun (WGS) entry which is preliminary data.</text>
</comment>
<keyword evidence="2" id="KW-1185">Reference proteome</keyword>
<dbReference type="EMBL" id="RJVP01000001">
    <property type="protein sequence ID" value="ROH88010.1"/>
    <property type="molecule type" value="Genomic_DNA"/>
</dbReference>
<evidence type="ECO:0000313" key="1">
    <source>
        <dbReference type="EMBL" id="ROH88010.1"/>
    </source>
</evidence>
<dbReference type="RefSeq" id="WP_123236004.1">
    <property type="nucleotide sequence ID" value="NZ_RJVP01000001.1"/>
</dbReference>
<gene>
    <name evidence="1" type="ORF">ED236_00510</name>
</gene>
<name>A0A3N0V5C4_9PROT</name>
<organism evidence="1 2">
    <name type="scientific">Pseudomethylobacillus aquaticus</name>
    <dbReference type="NCBI Taxonomy" id="2676064"/>
    <lineage>
        <taxon>Bacteria</taxon>
        <taxon>Pseudomonadati</taxon>
        <taxon>Pseudomonadota</taxon>
        <taxon>Betaproteobacteria</taxon>
        <taxon>Nitrosomonadales</taxon>
        <taxon>Methylophilaceae</taxon>
        <taxon>Pseudomethylobacillus</taxon>
    </lineage>
</organism>
<evidence type="ECO:0000313" key="2">
    <source>
        <dbReference type="Proteomes" id="UP000275137"/>
    </source>
</evidence>
<protein>
    <submittedName>
        <fullName evidence="1">Uncharacterized protein</fullName>
    </submittedName>
</protein>
<sequence>MSILLPTRWRKQPQTPVEIDWSHPLAKGLTGMWVFNSQTPYNLVTGERASSPALSVPGANRHGKTLQPTDMVLAADMIKLLPAATGSVYFQATGSNESTGYTTYVFASVSGSINNSLAIHGFDSANGNYLYFSTGVGGTYRSVISNTSKLADAAMLFTYGGGSYKAYNAGKPDGTLSTSQNHPVGSGRQLLINSAPSGLVDGAKNFNVLCTWNRKLSDSEAKLLGSNPYQLLVSHANQRRYGLVVPGPIFLSADIVLPGYGIDSEVATGVMLDADLTLPVLEVDIQVRDDKLNGDIDLPMWLVEIDTFTTDFGEADLELPLLEIDGRIVPPGPPMTITATLPALTIQASLLFPMSGNITLPMIEITADTISGASITANIALPAIIMEAGLASESNILLPAITMSGAVLHGNALNANLAMPSITALMQVGVVGDAHIAATLPMLQMQSAGITGGTIAAEIGLPSLLAGISVAVEGLVSGNMQLPSLRAAGEVLSGSSLAASLLLPQITVSATVAHGAVMGASITLPILQMDAVMVGDVRVTANLILPRLVMDAFVQQQIARTFYTSALNLANAAAAEYENFPALAMGRVGDAYVMIAQDGVYLMDGDTDAGQPIDAIVKTGESDLGSSNLKRLQYAYVGARGTMDLAMHADGGHQSPFYSASHSGNGIATTRIKMGKGTKSRYWQAVLRNVDGEAFELDALELIEEVTGRRVS</sequence>
<accession>A0A3N0V5C4</accession>
<reference evidence="1 2" key="1">
    <citation type="submission" date="2018-10" db="EMBL/GenBank/DDBJ databases">
        <authorList>
            <person name="Chen W.-M."/>
        </authorList>
    </citation>
    <scope>NUCLEOTIDE SEQUENCE [LARGE SCALE GENOMIC DNA]</scope>
    <source>
        <strain evidence="1 2">H-5</strain>
    </source>
</reference>